<feature type="compositionally biased region" description="Basic and acidic residues" evidence="1">
    <location>
        <begin position="112"/>
        <end position="133"/>
    </location>
</feature>
<reference evidence="2" key="1">
    <citation type="submission" date="2019-08" db="EMBL/GenBank/DDBJ databases">
        <authorList>
            <person name="Kucharzyk K."/>
            <person name="Murdoch R.W."/>
            <person name="Higgins S."/>
            <person name="Loffler F."/>
        </authorList>
    </citation>
    <scope>NUCLEOTIDE SEQUENCE</scope>
</reference>
<comment type="caution">
    <text evidence="2">The sequence shown here is derived from an EMBL/GenBank/DDBJ whole genome shotgun (WGS) entry which is preliminary data.</text>
</comment>
<sequence>MPPPRFLVGRHRHVGILVHRPHRGAFEPLLDPAEHPQHDHRDAGRERTKPDPPGAAGKPHRAGKPHAGPGRQPAHPPARGDDRARGQEGDARGDRADQPHDVRTRPACRALGARDVDEFERDEGKERRGDGDQHMGAQARGLVVPFAFKADRATKRECGQHPHRRDRGRRGGEGAGQVGPELRQDLHG</sequence>
<dbReference type="AlphaFoldDB" id="A0A644UZD3"/>
<accession>A0A644UZD3</accession>
<feature type="compositionally biased region" description="Basic and acidic residues" evidence="1">
    <location>
        <begin position="78"/>
        <end position="104"/>
    </location>
</feature>
<feature type="region of interest" description="Disordered" evidence="1">
    <location>
        <begin position="153"/>
        <end position="188"/>
    </location>
</feature>
<evidence type="ECO:0000313" key="2">
    <source>
        <dbReference type="EMBL" id="MPL84439.1"/>
    </source>
</evidence>
<organism evidence="2">
    <name type="scientific">bioreactor metagenome</name>
    <dbReference type="NCBI Taxonomy" id="1076179"/>
    <lineage>
        <taxon>unclassified sequences</taxon>
        <taxon>metagenomes</taxon>
        <taxon>ecological metagenomes</taxon>
    </lineage>
</organism>
<protein>
    <submittedName>
        <fullName evidence="2">Uncharacterized protein</fullName>
    </submittedName>
</protein>
<proteinExistence type="predicted"/>
<evidence type="ECO:0000256" key="1">
    <source>
        <dbReference type="SAM" id="MobiDB-lite"/>
    </source>
</evidence>
<dbReference type="EMBL" id="VSSQ01000190">
    <property type="protein sequence ID" value="MPL84439.1"/>
    <property type="molecule type" value="Genomic_DNA"/>
</dbReference>
<feature type="compositionally biased region" description="Basic and acidic residues" evidence="1">
    <location>
        <begin position="32"/>
        <end position="50"/>
    </location>
</feature>
<feature type="region of interest" description="Disordered" evidence="1">
    <location>
        <begin position="18"/>
        <end position="138"/>
    </location>
</feature>
<gene>
    <name evidence="2" type="ORF">SDC9_30404</name>
</gene>
<name>A0A644UZD3_9ZZZZ</name>